<feature type="region of interest" description="Disordered" evidence="1">
    <location>
        <begin position="1"/>
        <end position="26"/>
    </location>
</feature>
<dbReference type="AlphaFoldDB" id="A3IWV6"/>
<keyword evidence="3" id="KW-1185">Reference proteome</keyword>
<organism evidence="2 3">
    <name type="scientific">Crocosphaera chwakensis CCY0110</name>
    <dbReference type="NCBI Taxonomy" id="391612"/>
    <lineage>
        <taxon>Bacteria</taxon>
        <taxon>Bacillati</taxon>
        <taxon>Cyanobacteriota</taxon>
        <taxon>Cyanophyceae</taxon>
        <taxon>Oscillatoriophycideae</taxon>
        <taxon>Chroococcales</taxon>
        <taxon>Aphanothecaceae</taxon>
        <taxon>Crocosphaera</taxon>
        <taxon>Crocosphaera chwakensis</taxon>
    </lineage>
</organism>
<protein>
    <submittedName>
        <fullName evidence="2">Uncharacterized protein</fullName>
    </submittedName>
</protein>
<evidence type="ECO:0000313" key="2">
    <source>
        <dbReference type="EMBL" id="EAZ89058.1"/>
    </source>
</evidence>
<feature type="compositionally biased region" description="Basic and acidic residues" evidence="1">
    <location>
        <begin position="76"/>
        <end position="90"/>
    </location>
</feature>
<gene>
    <name evidence="2" type="ORF">CY0110_01405</name>
</gene>
<sequence length="101" mass="11654">MNQEKSRSSNWGGARENSGRKSIWKNNETCTIRIPKVFAPKLHEIAQKWDKDPLLEFEMNSKSSKDEYISKSSEQQLEHITESSRLKIDSVTKTSQDLSKP</sequence>
<dbReference type="EMBL" id="AAXW01000056">
    <property type="protein sequence ID" value="EAZ89058.1"/>
    <property type="molecule type" value="Genomic_DNA"/>
</dbReference>
<evidence type="ECO:0000256" key="1">
    <source>
        <dbReference type="SAM" id="MobiDB-lite"/>
    </source>
</evidence>
<evidence type="ECO:0000313" key="3">
    <source>
        <dbReference type="Proteomes" id="UP000003781"/>
    </source>
</evidence>
<dbReference type="OrthoDB" id="583744at2"/>
<dbReference type="RefSeq" id="WP_008277862.1">
    <property type="nucleotide sequence ID" value="NZ_AAXW01000056.1"/>
</dbReference>
<comment type="caution">
    <text evidence="2">The sequence shown here is derived from an EMBL/GenBank/DDBJ whole genome shotgun (WGS) entry which is preliminary data.</text>
</comment>
<feature type="compositionally biased region" description="Polar residues" evidence="1">
    <location>
        <begin position="91"/>
        <end position="101"/>
    </location>
</feature>
<accession>A3IWV6</accession>
<feature type="region of interest" description="Disordered" evidence="1">
    <location>
        <begin position="63"/>
        <end position="101"/>
    </location>
</feature>
<name>A3IWV6_9CHRO</name>
<proteinExistence type="predicted"/>
<dbReference type="eggNOG" id="ENOG5030CB6">
    <property type="taxonomic scope" value="Bacteria"/>
</dbReference>
<dbReference type="Proteomes" id="UP000003781">
    <property type="component" value="Unassembled WGS sequence"/>
</dbReference>
<reference evidence="2 3" key="1">
    <citation type="submission" date="2007-03" db="EMBL/GenBank/DDBJ databases">
        <authorList>
            <person name="Stal L."/>
            <person name="Ferriera S."/>
            <person name="Johnson J."/>
            <person name="Kravitz S."/>
            <person name="Beeson K."/>
            <person name="Sutton G."/>
            <person name="Rogers Y.-H."/>
            <person name="Friedman R."/>
            <person name="Frazier M."/>
            <person name="Venter J.C."/>
        </authorList>
    </citation>
    <scope>NUCLEOTIDE SEQUENCE [LARGE SCALE GENOMIC DNA]</scope>
    <source>
        <strain evidence="2 3">CCY0110</strain>
    </source>
</reference>